<organism evidence="2">
    <name type="scientific">marine metagenome</name>
    <dbReference type="NCBI Taxonomy" id="408172"/>
    <lineage>
        <taxon>unclassified sequences</taxon>
        <taxon>metagenomes</taxon>
        <taxon>ecological metagenomes</taxon>
    </lineage>
</organism>
<proteinExistence type="predicted"/>
<gene>
    <name evidence="2" type="ORF">METZ01_LOCUS305940</name>
</gene>
<protein>
    <submittedName>
        <fullName evidence="2">Uncharacterized protein</fullName>
    </submittedName>
</protein>
<evidence type="ECO:0000313" key="2">
    <source>
        <dbReference type="EMBL" id="SVC53086.1"/>
    </source>
</evidence>
<dbReference type="AlphaFoldDB" id="A0A382MWC7"/>
<sequence length="91" mass="9693">MEQPQTPPIKLQKRGKLFLHKLSGLWVFLVDNAFFGATLATAGLGLPISCLLAFFTGGAGVFFIQTLISRDSAKQAFNKALLAGVLSAIPT</sequence>
<keyword evidence="1" id="KW-0812">Transmembrane</keyword>
<feature type="transmembrane region" description="Helical" evidence="1">
    <location>
        <begin position="21"/>
        <end position="40"/>
    </location>
</feature>
<keyword evidence="1" id="KW-1133">Transmembrane helix</keyword>
<name>A0A382MWC7_9ZZZZ</name>
<accession>A0A382MWC7</accession>
<feature type="non-terminal residue" evidence="2">
    <location>
        <position position="91"/>
    </location>
</feature>
<evidence type="ECO:0000256" key="1">
    <source>
        <dbReference type="SAM" id="Phobius"/>
    </source>
</evidence>
<reference evidence="2" key="1">
    <citation type="submission" date="2018-05" db="EMBL/GenBank/DDBJ databases">
        <authorList>
            <person name="Lanie J.A."/>
            <person name="Ng W.-L."/>
            <person name="Kazmierczak K.M."/>
            <person name="Andrzejewski T.M."/>
            <person name="Davidsen T.M."/>
            <person name="Wayne K.J."/>
            <person name="Tettelin H."/>
            <person name="Glass J.I."/>
            <person name="Rusch D."/>
            <person name="Podicherti R."/>
            <person name="Tsui H.-C.T."/>
            <person name="Winkler M.E."/>
        </authorList>
    </citation>
    <scope>NUCLEOTIDE SEQUENCE</scope>
</reference>
<feature type="transmembrane region" description="Helical" evidence="1">
    <location>
        <begin position="46"/>
        <end position="68"/>
    </location>
</feature>
<keyword evidence="1" id="KW-0472">Membrane</keyword>
<dbReference type="EMBL" id="UINC01096309">
    <property type="protein sequence ID" value="SVC53086.1"/>
    <property type="molecule type" value="Genomic_DNA"/>
</dbReference>